<keyword evidence="9" id="KW-1185">Reference proteome</keyword>
<evidence type="ECO:0000259" key="7">
    <source>
        <dbReference type="PROSITE" id="PS50191"/>
    </source>
</evidence>
<dbReference type="OrthoDB" id="1434354at2759"/>
<dbReference type="SUPFAM" id="SSF46938">
    <property type="entry name" value="CRAL/TRIO N-terminal domain"/>
    <property type="match status" value="2"/>
</dbReference>
<protein>
    <submittedName>
        <fullName evidence="8">CRAL-TRIO domain-containing protein</fullName>
    </submittedName>
</protein>
<dbReference type="GO" id="GO:0000139">
    <property type="term" value="C:Golgi membrane"/>
    <property type="evidence" value="ECO:0007669"/>
    <property type="project" value="UniProtKB-SubCell"/>
</dbReference>
<feature type="region of interest" description="Disordered" evidence="6">
    <location>
        <begin position="1"/>
        <end position="51"/>
    </location>
</feature>
<dbReference type="Pfam" id="PF00650">
    <property type="entry name" value="CRAL_TRIO"/>
    <property type="match status" value="1"/>
</dbReference>
<dbReference type="PANTHER" id="PTHR45657">
    <property type="entry name" value="CRAL-TRIO DOMAIN-CONTAINING PROTEIN YKL091C-RELATED"/>
    <property type="match status" value="1"/>
</dbReference>
<evidence type="ECO:0000256" key="6">
    <source>
        <dbReference type="SAM" id="MobiDB-lite"/>
    </source>
</evidence>
<sequence length="324" mass="38202">MSESGPERPVRPSLEKIDLENSEEEKKARRNSLKQRAKNASNKFRTSFAKKSRRNSKVMSVVVEDEHDAEDLKAVEALRQALIPEDLLPAKHDDFHTLLRFLKARNYELDKAKLMWTNMINWRKEYGTETIMEDFDFKEKAEVLQYYPQGHHGVDKDGRPVYIERLGMVDATKLMQVTTLERYLKYHVMEFLKARNYELDKAKLMWTNMINWRKEYGTETIMEDFDFMEKAEVLQYYPQGHHGVDKDGRPVYIERLGMVDATKLMQVTTLERYLKYHVMEFERTFIDKFPACSISAKKHIDQSTTILDVSGVVSHKRVGLYKLQ</sequence>
<dbReference type="SUPFAM" id="SSF52087">
    <property type="entry name" value="CRAL/TRIO domain"/>
    <property type="match status" value="2"/>
</dbReference>
<feature type="compositionally biased region" description="Basic residues" evidence="6">
    <location>
        <begin position="28"/>
        <end position="37"/>
    </location>
</feature>
<evidence type="ECO:0000313" key="8">
    <source>
        <dbReference type="EMBL" id="PWA48663.1"/>
    </source>
</evidence>
<comment type="similarity">
    <text evidence="5">Belongs to the SFH family.</text>
</comment>
<dbReference type="Pfam" id="PF03765">
    <property type="entry name" value="CRAL_TRIO_N"/>
    <property type="match status" value="1"/>
</dbReference>
<dbReference type="Proteomes" id="UP000245207">
    <property type="component" value="Unassembled WGS sequence"/>
</dbReference>
<organism evidence="8 9">
    <name type="scientific">Artemisia annua</name>
    <name type="common">Sweet wormwood</name>
    <dbReference type="NCBI Taxonomy" id="35608"/>
    <lineage>
        <taxon>Eukaryota</taxon>
        <taxon>Viridiplantae</taxon>
        <taxon>Streptophyta</taxon>
        <taxon>Embryophyta</taxon>
        <taxon>Tracheophyta</taxon>
        <taxon>Spermatophyta</taxon>
        <taxon>Magnoliopsida</taxon>
        <taxon>eudicotyledons</taxon>
        <taxon>Gunneridae</taxon>
        <taxon>Pentapetalae</taxon>
        <taxon>asterids</taxon>
        <taxon>campanulids</taxon>
        <taxon>Asterales</taxon>
        <taxon>Asteraceae</taxon>
        <taxon>Asteroideae</taxon>
        <taxon>Anthemideae</taxon>
        <taxon>Artemisiinae</taxon>
        <taxon>Artemisia</taxon>
    </lineage>
</organism>
<evidence type="ECO:0000256" key="4">
    <source>
        <dbReference type="ARBA" id="ARBA00023034"/>
    </source>
</evidence>
<proteinExistence type="inferred from homology"/>
<comment type="caution">
    <text evidence="8">The sequence shown here is derived from an EMBL/GenBank/DDBJ whole genome shotgun (WGS) entry which is preliminary data.</text>
</comment>
<dbReference type="InterPro" id="IPR051026">
    <property type="entry name" value="PI/PC_transfer"/>
</dbReference>
<evidence type="ECO:0000256" key="5">
    <source>
        <dbReference type="ARBA" id="ARBA00038020"/>
    </source>
</evidence>
<dbReference type="GO" id="GO:0005886">
    <property type="term" value="C:plasma membrane"/>
    <property type="evidence" value="ECO:0007669"/>
    <property type="project" value="UniProtKB-SubCell"/>
</dbReference>
<reference evidence="8 9" key="1">
    <citation type="journal article" date="2018" name="Mol. Plant">
        <title>The genome of Artemisia annua provides insight into the evolution of Asteraceae family and artemisinin biosynthesis.</title>
        <authorList>
            <person name="Shen Q."/>
            <person name="Zhang L."/>
            <person name="Liao Z."/>
            <person name="Wang S."/>
            <person name="Yan T."/>
            <person name="Shi P."/>
            <person name="Liu M."/>
            <person name="Fu X."/>
            <person name="Pan Q."/>
            <person name="Wang Y."/>
            <person name="Lv Z."/>
            <person name="Lu X."/>
            <person name="Zhang F."/>
            <person name="Jiang W."/>
            <person name="Ma Y."/>
            <person name="Chen M."/>
            <person name="Hao X."/>
            <person name="Li L."/>
            <person name="Tang Y."/>
            <person name="Lv G."/>
            <person name="Zhou Y."/>
            <person name="Sun X."/>
            <person name="Brodelius P.E."/>
            <person name="Rose J.K.C."/>
            <person name="Tang K."/>
        </authorList>
    </citation>
    <scope>NUCLEOTIDE SEQUENCE [LARGE SCALE GENOMIC DNA]</scope>
    <source>
        <strain evidence="9">cv. Huhao1</strain>
        <tissue evidence="8">Leaf</tissue>
    </source>
</reference>
<dbReference type="SMART" id="SM01100">
    <property type="entry name" value="CRAL_TRIO_N"/>
    <property type="match status" value="2"/>
</dbReference>
<dbReference type="PANTHER" id="PTHR45657:SF40">
    <property type="entry name" value="CRAL-TRIO LIPID BINDING DOMAIN, CRAL_TRIO DOMAIN, CRAL_TRIO DOMAIN SUPERFAMILY"/>
    <property type="match status" value="1"/>
</dbReference>
<keyword evidence="4" id="KW-0333">Golgi apparatus</keyword>
<dbReference type="PROSITE" id="PS50191">
    <property type="entry name" value="CRAL_TRIO"/>
    <property type="match status" value="1"/>
</dbReference>
<evidence type="ECO:0000256" key="1">
    <source>
        <dbReference type="ARBA" id="ARBA00004202"/>
    </source>
</evidence>
<evidence type="ECO:0000313" key="9">
    <source>
        <dbReference type="Proteomes" id="UP000245207"/>
    </source>
</evidence>
<dbReference type="Gene3D" id="3.40.525.10">
    <property type="entry name" value="CRAL-TRIO lipid binding domain"/>
    <property type="match status" value="2"/>
</dbReference>
<dbReference type="InterPro" id="IPR036865">
    <property type="entry name" value="CRAL-TRIO_dom_sf"/>
</dbReference>
<gene>
    <name evidence="8" type="ORF">CTI12_AA488810</name>
</gene>
<dbReference type="EMBL" id="PKPP01009270">
    <property type="protein sequence ID" value="PWA48663.1"/>
    <property type="molecule type" value="Genomic_DNA"/>
</dbReference>
<keyword evidence="3" id="KW-0813">Transport</keyword>
<name>A0A2U1LI43_ARTAN</name>
<dbReference type="AlphaFoldDB" id="A0A2U1LI43"/>
<dbReference type="STRING" id="35608.A0A2U1LI43"/>
<keyword evidence="3" id="KW-0653">Protein transport</keyword>
<evidence type="ECO:0000256" key="3">
    <source>
        <dbReference type="ARBA" id="ARBA00022927"/>
    </source>
</evidence>
<accession>A0A2U1LI43</accession>
<comment type="subcellular location">
    <subcellularLocation>
        <location evidence="1">Cell membrane</location>
        <topology evidence="1">Peripheral membrane protein</topology>
    </subcellularLocation>
    <subcellularLocation>
        <location evidence="2">Golgi apparatus membrane</location>
        <topology evidence="2">Peripheral membrane protein</topology>
    </subcellularLocation>
</comment>
<feature type="compositionally biased region" description="Basic and acidic residues" evidence="6">
    <location>
        <begin position="1"/>
        <end position="27"/>
    </location>
</feature>
<dbReference type="InterPro" id="IPR011074">
    <property type="entry name" value="CRAL/TRIO_N_dom"/>
</dbReference>
<feature type="domain" description="CRAL-TRIO" evidence="7">
    <location>
        <begin position="229"/>
        <end position="324"/>
    </location>
</feature>
<evidence type="ECO:0000256" key="2">
    <source>
        <dbReference type="ARBA" id="ARBA00004395"/>
    </source>
</evidence>
<dbReference type="GO" id="GO:0015031">
    <property type="term" value="P:protein transport"/>
    <property type="evidence" value="ECO:0007669"/>
    <property type="project" value="UniProtKB-KW"/>
</dbReference>
<dbReference type="InterPro" id="IPR036273">
    <property type="entry name" value="CRAL/TRIO_N_dom_sf"/>
</dbReference>
<dbReference type="InterPro" id="IPR001251">
    <property type="entry name" value="CRAL-TRIO_dom"/>
</dbReference>